<dbReference type="SMART" id="SM01080">
    <property type="entry name" value="CHASE2"/>
    <property type="match status" value="1"/>
</dbReference>
<evidence type="ECO:0000256" key="1">
    <source>
        <dbReference type="SAM" id="Phobius"/>
    </source>
</evidence>
<feature type="domain" description="Guanylate cyclase" evidence="2">
    <location>
        <begin position="477"/>
        <end position="609"/>
    </location>
</feature>
<evidence type="ECO:0000313" key="3">
    <source>
        <dbReference type="EMBL" id="CUK17308.1"/>
    </source>
</evidence>
<keyword evidence="3" id="KW-0456">Lyase</keyword>
<dbReference type="InterPro" id="IPR001054">
    <property type="entry name" value="A/G_cyclase"/>
</dbReference>
<dbReference type="InterPro" id="IPR029787">
    <property type="entry name" value="Nucleotide_cyclase"/>
</dbReference>
<feature type="transmembrane region" description="Helical" evidence="1">
    <location>
        <begin position="14"/>
        <end position="32"/>
    </location>
</feature>
<evidence type="ECO:0000259" key="2">
    <source>
        <dbReference type="PROSITE" id="PS50125"/>
    </source>
</evidence>
<dbReference type="Gene3D" id="3.30.70.1230">
    <property type="entry name" value="Nucleotide cyclase"/>
    <property type="match status" value="1"/>
</dbReference>
<keyword evidence="1" id="KW-1133">Transmembrane helix</keyword>
<dbReference type="SMART" id="SM00044">
    <property type="entry name" value="CYCc"/>
    <property type="match status" value="1"/>
</dbReference>
<dbReference type="InterPro" id="IPR007890">
    <property type="entry name" value="CHASE2"/>
</dbReference>
<dbReference type="PROSITE" id="PS51257">
    <property type="entry name" value="PROKAR_LIPOPROTEIN"/>
    <property type="match status" value="1"/>
</dbReference>
<dbReference type="PANTHER" id="PTHR43081">
    <property type="entry name" value="ADENYLATE CYCLASE, TERMINAL-DIFFERENTIATION SPECIFIC-RELATED"/>
    <property type="match status" value="1"/>
</dbReference>
<proteinExistence type="predicted"/>
<dbReference type="STRING" id="1715692.RUE5091_04100"/>
<feature type="transmembrane region" description="Helical" evidence="1">
    <location>
        <begin position="359"/>
        <end position="378"/>
    </location>
</feature>
<sequence length="744" mass="81344">MTGKPKERTGRRRAFQLVGLGLILFGCFVRVLDPYPVRMTRLIYFDILQRISPREYNPDLPVRVVDIDEQSLANWGQWPWPRTLLAQMVKNLGENGAAAIAFDMLFVEPDRFSPARLMKDPSLSGVLSVERHAEKLDHDVLFAMEIAKWPVVLGAAARQSSDGRQVTPLAGIIEIGESPSSGLVTVPHWTPPAPPLDRAAAGIGGVNVSPLGGMGIVRRVPILWGGPDGSLPGLGIEALRVAMGESIIIAEGMPDEAGIMLAVEVGQFHLPTTENGEVWVRYRRDNPDLYLSADDVMQSQDNPDLRAEIEGRIILVGTSAAGLFDMHQTSLGESVPGVSIHAQILEQVLTGEMLSRSDVTAALELLSFVILGVVVTAVMARFGAVASFVSGGVSAAVVLGISWLAFQNQLVLFDVTFPLMGGMANFGLLAGYLFISTEREKRVIRQIFSHYVAPEILDEMETSGHQLQLGGETQEITVMFSDIRGFTPLSESVSATDLVTLLNQLFSQVGDQILLERGTIDKFIGDAVMAFWNAPLPVEDHPCRAARAALLMRQALVEFNTSDVMRGRPPIALATGCATGQACVGNIGSKRRFNYTVIGDVVNVAARIEQSCRHVDYDIVVSSSVYEKTRHEMAMLEAGYVDLKGRTDLEPVFVLVGNQDILETPAFQKLEATHQKLVAAIRDRHPHDHVEEICKDCVAQAHHIEPGLKKFYYALSGRVADFRSDFQSNQLIFNHQGRAKEPSA</sequence>
<keyword evidence="4" id="KW-1185">Reference proteome</keyword>
<reference evidence="4" key="1">
    <citation type="submission" date="2015-09" db="EMBL/GenBank/DDBJ databases">
        <authorList>
            <person name="Rodrigo-Torres L."/>
            <person name="Arahal D.R."/>
        </authorList>
    </citation>
    <scope>NUCLEOTIDE SEQUENCE [LARGE SCALE GENOMIC DNA]</scope>
    <source>
        <strain evidence="4">CECT 5091</strain>
    </source>
</reference>
<accession>A0A0P1IRV2</accession>
<dbReference type="EC" id="4.6.1.1" evidence="3"/>
<dbReference type="AlphaFoldDB" id="A0A0P1IRV2"/>
<dbReference type="InterPro" id="IPR050697">
    <property type="entry name" value="Adenylyl/Guanylyl_Cyclase_3/4"/>
</dbReference>
<keyword evidence="1" id="KW-0472">Membrane</keyword>
<dbReference type="EMBL" id="CYUD01000017">
    <property type="protein sequence ID" value="CUK17308.1"/>
    <property type="molecule type" value="Genomic_DNA"/>
</dbReference>
<feature type="transmembrane region" description="Helical" evidence="1">
    <location>
        <begin position="385"/>
        <end position="405"/>
    </location>
</feature>
<dbReference type="GO" id="GO:0004016">
    <property type="term" value="F:adenylate cyclase activity"/>
    <property type="evidence" value="ECO:0007669"/>
    <property type="project" value="UniProtKB-EC"/>
</dbReference>
<organism evidence="3 4">
    <name type="scientific">Ruegeria denitrificans</name>
    <dbReference type="NCBI Taxonomy" id="1715692"/>
    <lineage>
        <taxon>Bacteria</taxon>
        <taxon>Pseudomonadati</taxon>
        <taxon>Pseudomonadota</taxon>
        <taxon>Alphaproteobacteria</taxon>
        <taxon>Rhodobacterales</taxon>
        <taxon>Roseobacteraceae</taxon>
        <taxon>Ruegeria</taxon>
    </lineage>
</organism>
<name>A0A0P1IRV2_9RHOB</name>
<dbReference type="RefSeq" id="WP_058283722.1">
    <property type="nucleotide sequence ID" value="NZ_CYUD01000017.1"/>
</dbReference>
<keyword evidence="1" id="KW-0812">Transmembrane</keyword>
<dbReference type="Pfam" id="PF05226">
    <property type="entry name" value="CHASE2"/>
    <property type="match status" value="1"/>
</dbReference>
<gene>
    <name evidence="3" type="primary">cyaB_3</name>
    <name evidence="3" type="ORF">RUE5091_04100</name>
</gene>
<dbReference type="GO" id="GO:0006171">
    <property type="term" value="P:cAMP biosynthetic process"/>
    <property type="evidence" value="ECO:0007669"/>
    <property type="project" value="TreeGrafter"/>
</dbReference>
<evidence type="ECO:0000313" key="4">
    <source>
        <dbReference type="Proteomes" id="UP000051260"/>
    </source>
</evidence>
<dbReference type="CDD" id="cd07302">
    <property type="entry name" value="CHD"/>
    <property type="match status" value="1"/>
</dbReference>
<feature type="transmembrane region" description="Helical" evidence="1">
    <location>
        <begin position="417"/>
        <end position="435"/>
    </location>
</feature>
<protein>
    <submittedName>
        <fullName evidence="3">Adenylate cyclase 2</fullName>
        <ecNumber evidence="3">4.6.1.1</ecNumber>
    </submittedName>
</protein>
<dbReference type="Proteomes" id="UP000051260">
    <property type="component" value="Unassembled WGS sequence"/>
</dbReference>
<dbReference type="GO" id="GO:0035556">
    <property type="term" value="P:intracellular signal transduction"/>
    <property type="evidence" value="ECO:0007669"/>
    <property type="project" value="InterPro"/>
</dbReference>
<dbReference type="Pfam" id="PF00211">
    <property type="entry name" value="Guanylate_cyc"/>
    <property type="match status" value="1"/>
</dbReference>
<dbReference type="OrthoDB" id="9789782at2"/>
<dbReference type="SUPFAM" id="SSF55073">
    <property type="entry name" value="Nucleotide cyclase"/>
    <property type="match status" value="1"/>
</dbReference>
<dbReference type="PANTHER" id="PTHR43081:SF20">
    <property type="entry name" value="TWO-COMPONENT RESPONSE REGULATOR"/>
    <property type="match status" value="1"/>
</dbReference>
<dbReference type="PROSITE" id="PS50125">
    <property type="entry name" value="GUANYLATE_CYCLASE_2"/>
    <property type="match status" value="1"/>
</dbReference>